<dbReference type="SUPFAM" id="SSF54427">
    <property type="entry name" value="NTF2-like"/>
    <property type="match status" value="1"/>
</dbReference>
<dbReference type="Proteomes" id="UP001474181">
    <property type="component" value="Unassembled WGS sequence"/>
</dbReference>
<accession>A0ABV1X3K8</accession>
<dbReference type="EMBL" id="JBEPEK010000258">
    <property type="protein sequence ID" value="MER7183601.1"/>
    <property type="molecule type" value="Genomic_DNA"/>
</dbReference>
<evidence type="ECO:0000313" key="2">
    <source>
        <dbReference type="EMBL" id="MER7183601.1"/>
    </source>
</evidence>
<evidence type="ECO:0000259" key="1">
    <source>
        <dbReference type="Pfam" id="PF13577"/>
    </source>
</evidence>
<feature type="domain" description="SnoaL-like" evidence="1">
    <location>
        <begin position="15"/>
        <end position="142"/>
    </location>
</feature>
<name>A0ABV1X3K8_9ACTN</name>
<dbReference type="InterPro" id="IPR032710">
    <property type="entry name" value="NTF2-like_dom_sf"/>
</dbReference>
<dbReference type="RefSeq" id="WP_350785057.1">
    <property type="nucleotide sequence ID" value="NZ_JBEPEK010000258.1"/>
</dbReference>
<evidence type="ECO:0000313" key="3">
    <source>
        <dbReference type="Proteomes" id="UP001474181"/>
    </source>
</evidence>
<keyword evidence="3" id="KW-1185">Reference proteome</keyword>
<dbReference type="Pfam" id="PF13577">
    <property type="entry name" value="SnoaL_4"/>
    <property type="match status" value="1"/>
</dbReference>
<comment type="caution">
    <text evidence="2">The sequence shown here is derived from an EMBL/GenBank/DDBJ whole genome shotgun (WGS) entry which is preliminary data.</text>
</comment>
<gene>
    <name evidence="2" type="ORF">ABT404_29715</name>
</gene>
<dbReference type="Gene3D" id="3.10.450.50">
    <property type="match status" value="1"/>
</dbReference>
<protein>
    <submittedName>
        <fullName evidence="2">Nuclear transport factor 2 family protein</fullName>
    </submittedName>
</protein>
<organism evidence="2 3">
    <name type="scientific">Streptomyces hyaluromycini</name>
    <dbReference type="NCBI Taxonomy" id="1377993"/>
    <lineage>
        <taxon>Bacteria</taxon>
        <taxon>Bacillati</taxon>
        <taxon>Actinomycetota</taxon>
        <taxon>Actinomycetes</taxon>
        <taxon>Kitasatosporales</taxon>
        <taxon>Streptomycetaceae</taxon>
        <taxon>Streptomyces</taxon>
    </lineage>
</organism>
<dbReference type="InterPro" id="IPR037401">
    <property type="entry name" value="SnoaL-like"/>
</dbReference>
<reference evidence="2 3" key="1">
    <citation type="submission" date="2024-06" db="EMBL/GenBank/DDBJ databases">
        <title>The Natural Products Discovery Center: Release of the First 8490 Sequenced Strains for Exploring Actinobacteria Biosynthetic Diversity.</title>
        <authorList>
            <person name="Kalkreuter E."/>
            <person name="Kautsar S.A."/>
            <person name="Yang D."/>
            <person name="Bader C.D."/>
            <person name="Teijaro C.N."/>
            <person name="Fluegel L."/>
            <person name="Davis C.M."/>
            <person name="Simpson J.R."/>
            <person name="Lauterbach L."/>
            <person name="Steele A.D."/>
            <person name="Gui C."/>
            <person name="Meng S."/>
            <person name="Li G."/>
            <person name="Viehrig K."/>
            <person name="Ye F."/>
            <person name="Su P."/>
            <person name="Kiefer A.F."/>
            <person name="Nichols A."/>
            <person name="Cepeda A.J."/>
            <person name="Yan W."/>
            <person name="Fan B."/>
            <person name="Jiang Y."/>
            <person name="Adhikari A."/>
            <person name="Zheng C.-J."/>
            <person name="Schuster L."/>
            <person name="Cowan T.M."/>
            <person name="Smanski M.J."/>
            <person name="Chevrette M.G."/>
            <person name="De Carvalho L.P.S."/>
            <person name="Shen B."/>
        </authorList>
    </citation>
    <scope>NUCLEOTIDE SEQUENCE [LARGE SCALE GENOMIC DNA]</scope>
    <source>
        <strain evidence="2 3">NPDC000234</strain>
    </source>
</reference>
<sequence>MGLSTPPDTDVMVQNLWDRQQISDVMLRFGRGLDLHDWKLYADTLADPFEVDFFDLTGRPPATTTPSVWAEFASACLGRLVVMHQYSNFSIDVRGDEADGIFYHVSRHRMPNRNGDDQYTQYGWYENSFRRTDDGWKISRLKHTFQWCDGNPTLIDVSDPAWQAAAAAIFGA</sequence>
<proteinExistence type="predicted"/>